<dbReference type="SUPFAM" id="SSF52540">
    <property type="entry name" value="P-loop containing nucleoside triphosphate hydrolases"/>
    <property type="match status" value="1"/>
</dbReference>
<dbReference type="Gene3D" id="3.40.50.300">
    <property type="entry name" value="P-loop containing nucleotide triphosphate hydrolases"/>
    <property type="match status" value="1"/>
</dbReference>
<dbReference type="GO" id="GO:0002098">
    <property type="term" value="P:tRNA wobble uridine modification"/>
    <property type="evidence" value="ECO:0007669"/>
    <property type="project" value="TreeGrafter"/>
</dbReference>
<keyword evidence="8 10" id="KW-0630">Potassium</keyword>
<comment type="function">
    <text evidence="10">Exhibits a very high intrinsic GTPase hydrolysis rate. Involved in the addition of a carboxymethylaminomethyl (cmnm) group at the wobble position (U34) of certain tRNAs, forming tRNA-cmnm(5)s(2)U34.</text>
</comment>
<dbReference type="InterPro" id="IPR025867">
    <property type="entry name" value="MnmE_helical"/>
</dbReference>
<dbReference type="GO" id="GO:0003924">
    <property type="term" value="F:GTPase activity"/>
    <property type="evidence" value="ECO:0007669"/>
    <property type="project" value="UniProtKB-UniRule"/>
</dbReference>
<evidence type="ECO:0000256" key="3">
    <source>
        <dbReference type="ARBA" id="ARBA00022694"/>
    </source>
</evidence>
<sequence length="456" mass="50125">MYQSDTIAAIATSMNSSGIGIIRVSGEDSISIVDTIFRGKNKLKDCDSHTIQYGHIYSGDEIVDEVLVLIMKAPRSYTTEDVVEIDCHGGILVLKKVLSLLVKAGARIAEPGEFTKRAFLNGRIDLSEAESIMDLISSNSELAMKNSIKQLSGSLNKIIVSLRDKILYETAFIESALDDPEHYDLTGYPEELKGKVEGIIDTVDGLIDSFNSGHILKEGINTLILGKPNAGKSSLLNTLSRRERAIVTDIPGTTRDTLEEQITINGVSLNIIDTAGIRETDDVVEKIGVDKAIDSIDDADLILFVLDSSRPLDENDEFIINKILDKKVIILLNKSDLSTVISEEEIYNKYNKCVISFSSVSLDGLKTLESTITDMFFSGEVRSDDTLYITNSRQAACLSNAKSSLENVLTSIDNKMPEDFFSIDLMDAYSYLGEITGETIDDDLANKIFSEFCMGK</sequence>
<feature type="binding site" evidence="10">
    <location>
        <position position="250"/>
    </location>
    <ligand>
        <name>K(+)</name>
        <dbReference type="ChEBI" id="CHEBI:29103"/>
    </ligand>
</feature>
<evidence type="ECO:0000256" key="7">
    <source>
        <dbReference type="ARBA" id="ARBA00022842"/>
    </source>
</evidence>
<evidence type="ECO:0000256" key="1">
    <source>
        <dbReference type="ARBA" id="ARBA00011043"/>
    </source>
</evidence>
<feature type="binding site" evidence="10">
    <location>
        <begin position="248"/>
        <end position="254"/>
    </location>
    <ligand>
        <name>GTP</name>
        <dbReference type="ChEBI" id="CHEBI:37565"/>
    </ligand>
</feature>
<dbReference type="CDD" id="cd14858">
    <property type="entry name" value="TrmE_N"/>
    <property type="match status" value="1"/>
</dbReference>
<keyword evidence="2 10" id="KW-0963">Cytoplasm</keyword>
<feature type="binding site" evidence="10">
    <location>
        <position position="456"/>
    </location>
    <ligand>
        <name>(6S)-5-formyl-5,6,7,8-tetrahydrofolate</name>
        <dbReference type="ChEBI" id="CHEBI:57457"/>
    </ligand>
</feature>
<dbReference type="CDD" id="cd04164">
    <property type="entry name" value="trmE"/>
    <property type="match status" value="1"/>
</dbReference>
<dbReference type="FunFam" id="3.30.1360.120:FF:000003">
    <property type="entry name" value="tRNA modification GTPase MnmE"/>
    <property type="match status" value="1"/>
</dbReference>
<feature type="binding site" evidence="10">
    <location>
        <position position="253"/>
    </location>
    <ligand>
        <name>K(+)</name>
        <dbReference type="ChEBI" id="CHEBI:29103"/>
    </ligand>
</feature>
<dbReference type="RefSeq" id="WP_143063576.1">
    <property type="nucleotide sequence ID" value="NZ_FNZX01000010.1"/>
</dbReference>
<gene>
    <name evidence="10" type="primary">mnmE</name>
    <name evidence="10" type="synonym">trmE</name>
    <name evidence="13" type="ORF">SAMN02910377_01745</name>
</gene>
<evidence type="ECO:0000256" key="6">
    <source>
        <dbReference type="ARBA" id="ARBA00022801"/>
    </source>
</evidence>
<keyword evidence="7 10" id="KW-0460">Magnesium</keyword>
<evidence type="ECO:0000256" key="4">
    <source>
        <dbReference type="ARBA" id="ARBA00022723"/>
    </source>
</evidence>
<accession>A0A1H7JNG0</accession>
<comment type="subunit">
    <text evidence="10">Homodimer. Heterotetramer of two MnmE and two MnmG subunits.</text>
</comment>
<feature type="binding site" evidence="10">
    <location>
        <begin position="273"/>
        <end position="276"/>
    </location>
    <ligand>
        <name>GTP</name>
        <dbReference type="ChEBI" id="CHEBI:37565"/>
    </ligand>
</feature>
<evidence type="ECO:0000259" key="12">
    <source>
        <dbReference type="PROSITE" id="PS51709"/>
    </source>
</evidence>
<dbReference type="EC" id="3.6.-.-" evidence="10"/>
<dbReference type="InterPro" id="IPR027266">
    <property type="entry name" value="TrmE/GcvT-like"/>
</dbReference>
<dbReference type="InterPro" id="IPR005225">
    <property type="entry name" value="Small_GTP-bd"/>
</dbReference>
<dbReference type="GO" id="GO:0042802">
    <property type="term" value="F:identical protein binding"/>
    <property type="evidence" value="ECO:0007669"/>
    <property type="project" value="UniProtKB-ARBA"/>
</dbReference>
<feature type="binding site" evidence="10">
    <location>
        <position position="23"/>
    </location>
    <ligand>
        <name>(6S)-5-formyl-5,6,7,8-tetrahydrofolate</name>
        <dbReference type="ChEBI" id="CHEBI:57457"/>
    </ligand>
</feature>
<dbReference type="GO" id="GO:0046872">
    <property type="term" value="F:metal ion binding"/>
    <property type="evidence" value="ECO:0007669"/>
    <property type="project" value="UniProtKB-KW"/>
</dbReference>
<keyword evidence="4 10" id="KW-0479">Metal-binding</keyword>
<feature type="binding site" evidence="10">
    <location>
        <position position="248"/>
    </location>
    <ligand>
        <name>K(+)</name>
        <dbReference type="ChEBI" id="CHEBI:29103"/>
    </ligand>
</feature>
<dbReference type="InterPro" id="IPR031168">
    <property type="entry name" value="G_TrmE"/>
</dbReference>
<dbReference type="PANTHER" id="PTHR42714:SF2">
    <property type="entry name" value="TRNA MODIFICATION GTPASE GTPBP3, MITOCHONDRIAL"/>
    <property type="match status" value="1"/>
</dbReference>
<organism evidence="13 14">
    <name type="scientific">Pseudobutyrivibrio ruminis</name>
    <dbReference type="NCBI Taxonomy" id="46206"/>
    <lineage>
        <taxon>Bacteria</taxon>
        <taxon>Bacillati</taxon>
        <taxon>Bacillota</taxon>
        <taxon>Clostridia</taxon>
        <taxon>Lachnospirales</taxon>
        <taxon>Lachnospiraceae</taxon>
        <taxon>Pseudobutyrivibrio</taxon>
    </lineage>
</organism>
<dbReference type="NCBIfam" id="TIGR00450">
    <property type="entry name" value="mnmE_trmE_thdF"/>
    <property type="match status" value="1"/>
</dbReference>
<keyword evidence="5 10" id="KW-0547">Nucleotide-binding</keyword>
<reference evidence="14" key="1">
    <citation type="submission" date="2016-10" db="EMBL/GenBank/DDBJ databases">
        <authorList>
            <person name="Varghese N."/>
            <person name="Submissions S."/>
        </authorList>
    </citation>
    <scope>NUCLEOTIDE SEQUENCE [LARGE SCALE GENOMIC DNA]</scope>
    <source>
        <strain evidence="14">ACV-9</strain>
    </source>
</reference>
<dbReference type="PRINTS" id="PR00326">
    <property type="entry name" value="GTP1OBG"/>
</dbReference>
<feature type="domain" description="TrmE-type G" evidence="12">
    <location>
        <begin position="219"/>
        <end position="377"/>
    </location>
</feature>
<dbReference type="InterPro" id="IPR027417">
    <property type="entry name" value="P-loop_NTPase"/>
</dbReference>
<dbReference type="PANTHER" id="PTHR42714">
    <property type="entry name" value="TRNA MODIFICATION GTPASE GTPBP3"/>
    <property type="match status" value="1"/>
</dbReference>
<dbReference type="Gene3D" id="3.30.1360.120">
    <property type="entry name" value="Probable tRNA modification gtpase trme, domain 1"/>
    <property type="match status" value="1"/>
</dbReference>
<evidence type="ECO:0000256" key="5">
    <source>
        <dbReference type="ARBA" id="ARBA00022741"/>
    </source>
</evidence>
<dbReference type="FunFam" id="3.40.50.300:FF:000494">
    <property type="entry name" value="tRNA modification GTPase MnmE"/>
    <property type="match status" value="1"/>
</dbReference>
<comment type="similarity">
    <text evidence="1 10 11">Belongs to the TRAFAC class TrmE-Era-EngA-EngB-Septin-like GTPase superfamily. TrmE GTPase family.</text>
</comment>
<feature type="binding site" evidence="10">
    <location>
        <position position="123"/>
    </location>
    <ligand>
        <name>(6S)-5-formyl-5,6,7,8-tetrahydrofolate</name>
        <dbReference type="ChEBI" id="CHEBI:57457"/>
    </ligand>
</feature>
<dbReference type="NCBIfam" id="TIGR00231">
    <property type="entry name" value="small_GTP"/>
    <property type="match status" value="1"/>
</dbReference>
<feature type="binding site" evidence="10">
    <location>
        <position position="229"/>
    </location>
    <ligand>
        <name>K(+)</name>
        <dbReference type="ChEBI" id="CHEBI:29103"/>
    </ligand>
</feature>
<keyword evidence="6 10" id="KW-0378">Hydrolase</keyword>
<evidence type="ECO:0000313" key="13">
    <source>
        <dbReference type="EMBL" id="SEK76112.1"/>
    </source>
</evidence>
<dbReference type="PROSITE" id="PS51709">
    <property type="entry name" value="G_TRME"/>
    <property type="match status" value="1"/>
</dbReference>
<dbReference type="GO" id="GO:0005829">
    <property type="term" value="C:cytosol"/>
    <property type="evidence" value="ECO:0007669"/>
    <property type="project" value="TreeGrafter"/>
</dbReference>
<dbReference type="InterPro" id="IPR006073">
    <property type="entry name" value="GTP-bd"/>
</dbReference>
<dbReference type="Proteomes" id="UP000182321">
    <property type="component" value="Unassembled WGS sequence"/>
</dbReference>
<feature type="binding site" evidence="10">
    <location>
        <position position="254"/>
    </location>
    <ligand>
        <name>Mg(2+)</name>
        <dbReference type="ChEBI" id="CHEBI:18420"/>
    </ligand>
</feature>
<comment type="caution">
    <text evidence="10">Lacks conserved residue(s) required for the propagation of feature annotation.</text>
</comment>
<feature type="binding site" evidence="10">
    <location>
        <position position="233"/>
    </location>
    <ligand>
        <name>Mg(2+)</name>
        <dbReference type="ChEBI" id="CHEBI:18420"/>
    </ligand>
</feature>
<dbReference type="Pfam" id="PF01926">
    <property type="entry name" value="MMR_HSR1"/>
    <property type="match status" value="1"/>
</dbReference>
<evidence type="ECO:0000313" key="14">
    <source>
        <dbReference type="Proteomes" id="UP000182321"/>
    </source>
</evidence>
<proteinExistence type="inferred from homology"/>
<feature type="binding site" evidence="10">
    <location>
        <begin position="229"/>
        <end position="234"/>
    </location>
    <ligand>
        <name>GTP</name>
        <dbReference type="ChEBI" id="CHEBI:37565"/>
    </ligand>
</feature>
<dbReference type="InterPro" id="IPR018948">
    <property type="entry name" value="GTP-bd_TrmE_N"/>
</dbReference>
<dbReference type="EMBL" id="FNZX01000010">
    <property type="protein sequence ID" value="SEK76112.1"/>
    <property type="molecule type" value="Genomic_DNA"/>
</dbReference>
<comment type="cofactor">
    <cofactor evidence="10">
        <name>K(+)</name>
        <dbReference type="ChEBI" id="CHEBI:29103"/>
    </cofactor>
    <text evidence="10">Binds 1 potassium ion per subunit.</text>
</comment>
<keyword evidence="9 10" id="KW-0342">GTP-binding</keyword>
<keyword evidence="14" id="KW-1185">Reference proteome</keyword>
<dbReference type="Pfam" id="PF10396">
    <property type="entry name" value="TrmE_N"/>
    <property type="match status" value="1"/>
</dbReference>
<dbReference type="HAMAP" id="MF_00379">
    <property type="entry name" value="GTPase_MnmE"/>
    <property type="match status" value="1"/>
</dbReference>
<keyword evidence="3 10" id="KW-0819">tRNA processing</keyword>
<evidence type="ECO:0000256" key="2">
    <source>
        <dbReference type="ARBA" id="ARBA00022490"/>
    </source>
</evidence>
<name>A0A1H7JNG0_9FIRM</name>
<evidence type="ECO:0000256" key="8">
    <source>
        <dbReference type="ARBA" id="ARBA00022958"/>
    </source>
</evidence>
<evidence type="ECO:0000256" key="9">
    <source>
        <dbReference type="ARBA" id="ARBA00023134"/>
    </source>
</evidence>
<dbReference type="GO" id="GO:0030488">
    <property type="term" value="P:tRNA methylation"/>
    <property type="evidence" value="ECO:0007669"/>
    <property type="project" value="TreeGrafter"/>
</dbReference>
<dbReference type="Gene3D" id="1.20.120.430">
    <property type="entry name" value="tRNA modification GTPase MnmE domain 2"/>
    <property type="match status" value="1"/>
</dbReference>
<feature type="binding site" evidence="10">
    <location>
        <position position="84"/>
    </location>
    <ligand>
        <name>(6S)-5-formyl-5,6,7,8-tetrahydrofolate</name>
        <dbReference type="ChEBI" id="CHEBI:57457"/>
    </ligand>
</feature>
<comment type="subcellular location">
    <subcellularLocation>
        <location evidence="10">Cytoplasm</location>
    </subcellularLocation>
</comment>
<dbReference type="Pfam" id="PF12631">
    <property type="entry name" value="MnmE_helical"/>
    <property type="match status" value="1"/>
</dbReference>
<evidence type="ECO:0000256" key="10">
    <source>
        <dbReference type="HAMAP-Rule" id="MF_00379"/>
    </source>
</evidence>
<dbReference type="AlphaFoldDB" id="A0A1H7JNG0"/>
<dbReference type="InterPro" id="IPR004520">
    <property type="entry name" value="GTPase_MnmE"/>
</dbReference>
<evidence type="ECO:0000256" key="11">
    <source>
        <dbReference type="RuleBase" id="RU003313"/>
    </source>
</evidence>
<protein>
    <recommendedName>
        <fullName evidence="10">tRNA modification GTPase MnmE</fullName>
        <ecNumber evidence="10">3.6.-.-</ecNumber>
    </recommendedName>
</protein>
<dbReference type="GO" id="GO:0005525">
    <property type="term" value="F:GTP binding"/>
    <property type="evidence" value="ECO:0007669"/>
    <property type="project" value="UniProtKB-UniRule"/>
</dbReference>
<dbReference type="InterPro" id="IPR027368">
    <property type="entry name" value="MnmE_dom2"/>
</dbReference>